<evidence type="ECO:0000313" key="3">
    <source>
        <dbReference type="Proteomes" id="UP000192758"/>
    </source>
</evidence>
<keyword evidence="3" id="KW-1185">Reference proteome</keyword>
<evidence type="ECO:0000313" key="2">
    <source>
        <dbReference type="EMBL" id="OQS54075.1"/>
    </source>
</evidence>
<evidence type="ECO:0000256" key="1">
    <source>
        <dbReference type="SAM" id="Phobius"/>
    </source>
</evidence>
<feature type="transmembrane region" description="Helical" evidence="1">
    <location>
        <begin position="197"/>
        <end position="215"/>
    </location>
</feature>
<dbReference type="Proteomes" id="UP000192758">
    <property type="component" value="Unassembled WGS sequence"/>
</dbReference>
<protein>
    <submittedName>
        <fullName evidence="2">Uncharacterized protein</fullName>
    </submittedName>
</protein>
<sequence>MFLFLNQISGSQLGALHAIPPNYIAFERWMPRIINSVMLLFVSILVITPWKKYEKQKRNFMSAYTVVLAVSHFSVTDSILQAIGKILSPILFYILLYGIIMVLNMNKTFLNTTSLLSIGYLFGCHVAILIGFTKIYSFLIAVGIGLAVAFILRKIGRETTKEFFILFTGWILFCFIDCITANKILDLTGSPRWFMTLIPKAILVLFDSIAFFIAIHRKEIEEIQDNVIEKTNEKI</sequence>
<feature type="transmembrane region" description="Helical" evidence="1">
    <location>
        <begin position="86"/>
        <end position="103"/>
    </location>
</feature>
<feature type="transmembrane region" description="Helical" evidence="1">
    <location>
        <begin position="29"/>
        <end position="48"/>
    </location>
</feature>
<organism evidence="2 3">
    <name type="scientific">Ecytonucleospora hepatopenaei</name>
    <dbReference type="NCBI Taxonomy" id="646526"/>
    <lineage>
        <taxon>Eukaryota</taxon>
        <taxon>Fungi</taxon>
        <taxon>Fungi incertae sedis</taxon>
        <taxon>Microsporidia</taxon>
        <taxon>Enterocytozoonidae</taxon>
        <taxon>Ecytonucleospora</taxon>
    </lineage>
</organism>
<keyword evidence="1" id="KW-0472">Membrane</keyword>
<accession>A0A1W0E498</accession>
<keyword evidence="1" id="KW-1133">Transmembrane helix</keyword>
<reference evidence="2 3" key="1">
    <citation type="journal article" date="2017" name="Environ. Microbiol.">
        <title>Decay of the glycolytic pathway and adaptation to intranuclear parasitism within Enterocytozoonidae microsporidia.</title>
        <authorList>
            <person name="Wiredu Boakye D."/>
            <person name="Jaroenlak P."/>
            <person name="Prachumwat A."/>
            <person name="Williams T.A."/>
            <person name="Bateman K.S."/>
            <person name="Itsathitphaisarn O."/>
            <person name="Sritunyalucksana K."/>
            <person name="Paszkiewicz K.H."/>
            <person name="Moore K.A."/>
            <person name="Stentiford G.D."/>
            <person name="Williams B.A."/>
        </authorList>
    </citation>
    <scope>NUCLEOTIDE SEQUENCE [LARGE SCALE GENOMIC DNA]</scope>
    <source>
        <strain evidence="2 3">TH1</strain>
    </source>
</reference>
<feature type="transmembrane region" description="Helical" evidence="1">
    <location>
        <begin position="110"/>
        <end position="129"/>
    </location>
</feature>
<dbReference type="AlphaFoldDB" id="A0A1W0E498"/>
<keyword evidence="1" id="KW-0812">Transmembrane</keyword>
<proteinExistence type="predicted"/>
<dbReference type="EMBL" id="MNPJ01000022">
    <property type="protein sequence ID" value="OQS54075.1"/>
    <property type="molecule type" value="Genomic_DNA"/>
</dbReference>
<feature type="transmembrane region" description="Helical" evidence="1">
    <location>
        <begin position="135"/>
        <end position="152"/>
    </location>
</feature>
<name>A0A1W0E498_9MICR</name>
<dbReference type="VEuPathDB" id="MicrosporidiaDB:EHP00_1795"/>
<comment type="caution">
    <text evidence="2">The sequence shown here is derived from an EMBL/GenBank/DDBJ whole genome shotgun (WGS) entry which is preliminary data.</text>
</comment>
<dbReference type="OrthoDB" id="10501294at2759"/>
<gene>
    <name evidence="2" type="ORF">EHP00_1795</name>
</gene>
<feature type="transmembrane region" description="Helical" evidence="1">
    <location>
        <begin position="164"/>
        <end position="185"/>
    </location>
</feature>